<dbReference type="SUPFAM" id="SSF57535">
    <property type="entry name" value="Complement control module/SCR domain"/>
    <property type="match status" value="6"/>
</dbReference>
<gene>
    <name evidence="8" type="primary">C4bpa_1</name>
    <name evidence="8" type="ORF">TROMEL_R10385</name>
</gene>
<dbReference type="Pfam" id="PF00084">
    <property type="entry name" value="Sushi"/>
    <property type="match status" value="6"/>
</dbReference>
<proteinExistence type="predicted"/>
<dbReference type="EMBL" id="VXAG01000026">
    <property type="protein sequence ID" value="NXJ74349.1"/>
    <property type="molecule type" value="Genomic_DNA"/>
</dbReference>
<sequence>CAPPERLHYAELEGASSERKSFPVGTTVSYVCRPGYMKIRGKSSSRTCGQDLEWSPTEQFCTERSCSHPGDLPHGFVNVTDLTFGSKATFSCQQGFRLLGTEEISCVITDGGVGWNGDVPYCESIQCEPPPDITNGRYTEASVYVYQTTVTYSCDSMPRGQDPFSLIGPATIYCTYNENLDGVWSGPPPQCKVVKCDNPEVENGSKKSGFGPYYTYRDSVVFECDPGYRLVGPEVITCQENNNWSTKPTCERSVCGAPEITHGVVIPEKSVYEGGESVQIKCNAHCAFPHGAGEMTVTCQGQDTWNSLQNCTCEPEKSGLAPHINYGRIIDGEKPSYSVGDFITIECYAGYTLHGEARIQYDGENRWTPGVPTCQLSKY</sequence>
<keyword evidence="2" id="KW-0732">Signal</keyword>
<feature type="non-terminal residue" evidence="8">
    <location>
        <position position="379"/>
    </location>
</feature>
<dbReference type="FunFam" id="2.10.70.10:FF:000055">
    <property type="entry name" value="Complement decay-accelerating factor, GPI-anchored"/>
    <property type="match status" value="1"/>
</dbReference>
<feature type="domain" description="Sushi" evidence="7">
    <location>
        <begin position="194"/>
        <end position="252"/>
    </location>
</feature>
<protein>
    <submittedName>
        <fullName evidence="8">C4BPA protein</fullName>
    </submittedName>
</protein>
<evidence type="ECO:0000256" key="5">
    <source>
        <dbReference type="ARBA" id="ARBA00023180"/>
    </source>
</evidence>
<accession>A0A7L0DUD5</accession>
<evidence type="ECO:0000256" key="2">
    <source>
        <dbReference type="ARBA" id="ARBA00022729"/>
    </source>
</evidence>
<evidence type="ECO:0000256" key="4">
    <source>
        <dbReference type="ARBA" id="ARBA00023157"/>
    </source>
</evidence>
<evidence type="ECO:0000259" key="7">
    <source>
        <dbReference type="PROSITE" id="PS50923"/>
    </source>
</evidence>
<reference evidence="8 9" key="1">
    <citation type="submission" date="2019-09" db="EMBL/GenBank/DDBJ databases">
        <title>Bird 10,000 Genomes (B10K) Project - Family phase.</title>
        <authorList>
            <person name="Zhang G."/>
        </authorList>
    </citation>
    <scope>NUCLEOTIDE SEQUENCE [LARGE SCALE GENOMIC DNA]</scope>
    <source>
        <strain evidence="8">B10K-DU-007-40</strain>
        <tissue evidence="8">Mixed tissue sample</tissue>
    </source>
</reference>
<dbReference type="OrthoDB" id="6480633at2759"/>
<feature type="domain" description="Sushi" evidence="7">
    <location>
        <begin position="64"/>
        <end position="124"/>
    </location>
</feature>
<dbReference type="Gene3D" id="2.10.70.10">
    <property type="entry name" value="Complement Module, domain 1"/>
    <property type="match status" value="6"/>
</dbReference>
<dbReference type="CDD" id="cd00033">
    <property type="entry name" value="CCP"/>
    <property type="match status" value="5"/>
</dbReference>
<keyword evidence="5" id="KW-0325">Glycoprotein</keyword>
<name>A0A7L0DUD5_TROML</name>
<evidence type="ECO:0000313" key="9">
    <source>
        <dbReference type="Proteomes" id="UP000550660"/>
    </source>
</evidence>
<keyword evidence="3" id="KW-0677">Repeat</keyword>
<keyword evidence="4 6" id="KW-1015">Disulfide bond</keyword>
<keyword evidence="1 6" id="KW-0768">Sushi</keyword>
<dbReference type="PANTHER" id="PTHR45656">
    <property type="entry name" value="PROTEIN CBR-CLEC-78"/>
    <property type="match status" value="1"/>
</dbReference>
<dbReference type="Proteomes" id="UP000550660">
    <property type="component" value="Unassembled WGS sequence"/>
</dbReference>
<dbReference type="AlphaFoldDB" id="A0A7L0DUD5"/>
<feature type="disulfide bond" evidence="6">
    <location>
        <begin position="347"/>
        <end position="374"/>
    </location>
</feature>
<evidence type="ECO:0000256" key="3">
    <source>
        <dbReference type="ARBA" id="ARBA00022737"/>
    </source>
</evidence>
<comment type="caution">
    <text evidence="8">The sequence shown here is derived from an EMBL/GenBank/DDBJ whole genome shotgun (WGS) entry which is preliminary data.</text>
</comment>
<comment type="caution">
    <text evidence="6">Lacks conserved residue(s) required for the propagation of feature annotation.</text>
</comment>
<dbReference type="PROSITE" id="PS50923">
    <property type="entry name" value="SUSHI"/>
    <property type="match status" value="5"/>
</dbReference>
<feature type="domain" description="Sushi" evidence="7">
    <location>
        <begin position="311"/>
        <end position="376"/>
    </location>
</feature>
<dbReference type="InterPro" id="IPR035976">
    <property type="entry name" value="Sushi/SCR/CCP_sf"/>
</dbReference>
<evidence type="ECO:0000256" key="6">
    <source>
        <dbReference type="PROSITE-ProRule" id="PRU00302"/>
    </source>
</evidence>
<dbReference type="InterPro" id="IPR000436">
    <property type="entry name" value="Sushi_SCR_CCP_dom"/>
</dbReference>
<evidence type="ECO:0000256" key="1">
    <source>
        <dbReference type="ARBA" id="ARBA00022659"/>
    </source>
</evidence>
<organism evidence="8 9">
    <name type="scientific">Trogon melanurus</name>
    <name type="common">Black-tailed trogon</name>
    <dbReference type="NCBI Taxonomy" id="56311"/>
    <lineage>
        <taxon>Eukaryota</taxon>
        <taxon>Metazoa</taxon>
        <taxon>Chordata</taxon>
        <taxon>Craniata</taxon>
        <taxon>Vertebrata</taxon>
        <taxon>Euteleostomi</taxon>
        <taxon>Archelosauria</taxon>
        <taxon>Archosauria</taxon>
        <taxon>Dinosauria</taxon>
        <taxon>Saurischia</taxon>
        <taxon>Theropoda</taxon>
        <taxon>Coelurosauria</taxon>
        <taxon>Aves</taxon>
        <taxon>Neognathae</taxon>
        <taxon>Neoaves</taxon>
        <taxon>Telluraves</taxon>
        <taxon>Coraciimorphae</taxon>
        <taxon>Trogoniformes</taxon>
        <taxon>Trogonidae</taxon>
        <taxon>Trogon</taxon>
    </lineage>
</organism>
<dbReference type="FunFam" id="2.10.70.10:FF:000014">
    <property type="entry name" value="Membrane cofactor protein"/>
    <property type="match status" value="1"/>
</dbReference>
<feature type="non-terminal residue" evidence="8">
    <location>
        <position position="1"/>
    </location>
</feature>
<dbReference type="SMART" id="SM00032">
    <property type="entry name" value="CCP"/>
    <property type="match status" value="6"/>
</dbReference>
<feature type="domain" description="Sushi" evidence="7">
    <location>
        <begin position="1"/>
        <end position="63"/>
    </location>
</feature>
<dbReference type="PANTHER" id="PTHR45656:SF15">
    <property type="entry name" value="SUSHI DOMAIN-CONTAINING PROTEIN"/>
    <property type="match status" value="1"/>
</dbReference>
<feature type="domain" description="Sushi" evidence="7">
    <location>
        <begin position="125"/>
        <end position="193"/>
    </location>
</feature>
<keyword evidence="9" id="KW-1185">Reference proteome</keyword>
<dbReference type="InterPro" id="IPR051277">
    <property type="entry name" value="SEZ6_CSMD_C4BPB_Regulators"/>
</dbReference>
<evidence type="ECO:0000313" key="8">
    <source>
        <dbReference type="EMBL" id="NXJ74349.1"/>
    </source>
</evidence>